<evidence type="ECO:0000256" key="3">
    <source>
        <dbReference type="ARBA" id="ARBA00022475"/>
    </source>
</evidence>
<protein>
    <submittedName>
        <fullName evidence="10">ABC transporter permease</fullName>
    </submittedName>
</protein>
<evidence type="ECO:0000313" key="10">
    <source>
        <dbReference type="EMBL" id="NJC73938.1"/>
    </source>
</evidence>
<evidence type="ECO:0000256" key="7">
    <source>
        <dbReference type="ARBA" id="ARBA00023136"/>
    </source>
</evidence>
<comment type="caution">
    <text evidence="10">The sequence shown here is derived from an EMBL/GenBank/DDBJ whole genome shotgun (WGS) entry which is preliminary data.</text>
</comment>
<feature type="domain" description="ABC transmembrane type-1" evidence="9">
    <location>
        <begin position="67"/>
        <end position="255"/>
    </location>
</feature>
<dbReference type="CDD" id="cd06261">
    <property type="entry name" value="TM_PBP2"/>
    <property type="match status" value="1"/>
</dbReference>
<feature type="transmembrane region" description="Helical" evidence="8">
    <location>
        <begin position="67"/>
        <end position="93"/>
    </location>
</feature>
<evidence type="ECO:0000256" key="2">
    <source>
        <dbReference type="ARBA" id="ARBA00022448"/>
    </source>
</evidence>
<feature type="transmembrane region" description="Helical" evidence="8">
    <location>
        <begin position="237"/>
        <end position="260"/>
    </location>
</feature>
<evidence type="ECO:0000256" key="6">
    <source>
        <dbReference type="ARBA" id="ARBA00022989"/>
    </source>
</evidence>
<dbReference type="PANTHER" id="PTHR43357:SF4">
    <property type="entry name" value="INNER MEMBRANE ABC TRANSPORTER PERMEASE PROTEIN YDCV"/>
    <property type="match status" value="1"/>
</dbReference>
<name>A0ABX0Y7F0_9ACTN</name>
<dbReference type="InterPro" id="IPR000515">
    <property type="entry name" value="MetI-like"/>
</dbReference>
<gene>
    <name evidence="10" type="ORF">HC031_30120</name>
</gene>
<proteinExistence type="inferred from homology"/>
<dbReference type="Gene3D" id="1.10.3720.10">
    <property type="entry name" value="MetI-like"/>
    <property type="match status" value="1"/>
</dbReference>
<comment type="similarity">
    <text evidence="8">Belongs to the binding-protein-dependent transport system permease family.</text>
</comment>
<comment type="subcellular location">
    <subcellularLocation>
        <location evidence="1">Cell inner membrane</location>
        <topology evidence="1">Multi-pass membrane protein</topology>
    </subcellularLocation>
    <subcellularLocation>
        <location evidence="8">Cell membrane</location>
        <topology evidence="8">Multi-pass membrane protein</topology>
    </subcellularLocation>
</comment>
<keyword evidence="2 8" id="KW-0813">Transport</keyword>
<evidence type="ECO:0000256" key="1">
    <source>
        <dbReference type="ARBA" id="ARBA00004429"/>
    </source>
</evidence>
<evidence type="ECO:0000259" key="9">
    <source>
        <dbReference type="PROSITE" id="PS50928"/>
    </source>
</evidence>
<keyword evidence="5 8" id="KW-0812">Transmembrane</keyword>
<sequence>MNKTSTRVWQSLLAVFCALVALWLVAPSLVVIPLSLSDKPSFAFPPTGWSTRWYSNFFDDPSWLDALTASLKVGLLVVVVATVSGTAAAVALTRSAFRGRQALRAVLLAPMIVPVIVVAIGLYALFLKAQLLGTTFGFVVAHSVLALPFVVIPVTASLQGFDRRLENAAAICGANRWATFRQVTLPLVAPGVLSGALFAFVTSFDEVVMSLFIQSPYLQTLPVKMYASVTRDTDPTIAAAATLILALTTVATLAATLYIARRNRVR</sequence>
<feature type="transmembrane region" description="Helical" evidence="8">
    <location>
        <begin position="183"/>
        <end position="204"/>
    </location>
</feature>
<dbReference type="Pfam" id="PF00528">
    <property type="entry name" value="BPD_transp_1"/>
    <property type="match status" value="1"/>
</dbReference>
<keyword evidence="7 8" id="KW-0472">Membrane</keyword>
<dbReference type="SUPFAM" id="SSF161098">
    <property type="entry name" value="MetI-like"/>
    <property type="match status" value="1"/>
</dbReference>
<keyword evidence="4" id="KW-0997">Cell inner membrane</keyword>
<accession>A0ABX0Y7F0</accession>
<dbReference type="InterPro" id="IPR035906">
    <property type="entry name" value="MetI-like_sf"/>
</dbReference>
<organism evidence="10 11">
    <name type="scientific">Planosporangium thailandense</name>
    <dbReference type="NCBI Taxonomy" id="765197"/>
    <lineage>
        <taxon>Bacteria</taxon>
        <taxon>Bacillati</taxon>
        <taxon>Actinomycetota</taxon>
        <taxon>Actinomycetes</taxon>
        <taxon>Micromonosporales</taxon>
        <taxon>Micromonosporaceae</taxon>
        <taxon>Planosporangium</taxon>
    </lineage>
</organism>
<evidence type="ECO:0000256" key="4">
    <source>
        <dbReference type="ARBA" id="ARBA00022519"/>
    </source>
</evidence>
<evidence type="ECO:0000313" key="11">
    <source>
        <dbReference type="Proteomes" id="UP000722989"/>
    </source>
</evidence>
<dbReference type="PANTHER" id="PTHR43357">
    <property type="entry name" value="INNER MEMBRANE ABC TRANSPORTER PERMEASE PROTEIN YDCV"/>
    <property type="match status" value="1"/>
</dbReference>
<dbReference type="PROSITE" id="PS50928">
    <property type="entry name" value="ABC_TM1"/>
    <property type="match status" value="1"/>
</dbReference>
<evidence type="ECO:0000256" key="5">
    <source>
        <dbReference type="ARBA" id="ARBA00022692"/>
    </source>
</evidence>
<dbReference type="RefSeq" id="WP_167928838.1">
    <property type="nucleotide sequence ID" value="NZ_JAATVY010000040.1"/>
</dbReference>
<keyword evidence="11" id="KW-1185">Reference proteome</keyword>
<evidence type="ECO:0000256" key="8">
    <source>
        <dbReference type="RuleBase" id="RU363032"/>
    </source>
</evidence>
<reference evidence="10 11" key="1">
    <citation type="submission" date="2020-03" db="EMBL/GenBank/DDBJ databases">
        <title>WGS of the type strain of Planosporangium spp.</title>
        <authorList>
            <person name="Thawai C."/>
        </authorList>
    </citation>
    <scope>NUCLEOTIDE SEQUENCE [LARGE SCALE GENOMIC DNA]</scope>
    <source>
        <strain evidence="10 11">TBRC 5610</strain>
    </source>
</reference>
<keyword evidence="3" id="KW-1003">Cell membrane</keyword>
<feature type="transmembrane region" description="Helical" evidence="8">
    <location>
        <begin position="105"/>
        <end position="126"/>
    </location>
</feature>
<dbReference type="EMBL" id="JAATVY010000040">
    <property type="protein sequence ID" value="NJC73938.1"/>
    <property type="molecule type" value="Genomic_DNA"/>
</dbReference>
<feature type="transmembrane region" description="Helical" evidence="8">
    <location>
        <begin position="132"/>
        <end position="154"/>
    </location>
</feature>
<keyword evidence="6 8" id="KW-1133">Transmembrane helix</keyword>
<dbReference type="Proteomes" id="UP000722989">
    <property type="component" value="Unassembled WGS sequence"/>
</dbReference>